<evidence type="ECO:0000256" key="1">
    <source>
        <dbReference type="SAM" id="MobiDB-lite"/>
    </source>
</evidence>
<feature type="region of interest" description="Disordered" evidence="1">
    <location>
        <begin position="189"/>
        <end position="221"/>
    </location>
</feature>
<feature type="domain" description="NADAR" evidence="2">
    <location>
        <begin position="480"/>
        <end position="606"/>
    </location>
</feature>
<dbReference type="Gene3D" id="1.10.357.40">
    <property type="entry name" value="YbiA-like"/>
    <property type="match status" value="1"/>
</dbReference>
<comment type="caution">
    <text evidence="3">The sequence shown here is derived from an EMBL/GenBank/DDBJ whole genome shotgun (WGS) entry which is preliminary data.</text>
</comment>
<feature type="compositionally biased region" description="Pro residues" evidence="1">
    <location>
        <begin position="349"/>
        <end position="360"/>
    </location>
</feature>
<dbReference type="AlphaFoldDB" id="A0A9P5JU58"/>
<sequence length="611" mass="64865">MILQYPGAFAVTQPGQNLVQPGIPQVHAAIPVAAVNGNGMTAQMPVSAAMMVSNVAPPAQGAGGGTAGAAVIPSQMVPMSFPGTFDYSGFLDPRGATGPVIPRRSRRSQRHRRHHDNDNDNDHHRRRSTSQSSGSSEEDSPRSGSSYDSAEYPRHRRTNSGRNPLPRPPKDVLTSTPFRPILTQLPSAQYNSWGIGGTSSLMPQPQPQTQPQPTTYSNVRPRRERRGLFNRRQGDQFPVPSLSAAVNTLTQPFHQQGMGMGMPEPQPAPPQPQPSPYAAGPHPSPYAAGPHSSPYAAGPHPSPYAAGPHPSPYAAGPSTPGHIPPVIPSNSPMPMPNPEPAPMNQQGPVIPPGIPMPSPAPAGSTPFMGPNLGTPRMPRSTPGPPPGQMMQGFAPSPSSGPMQMPTPMPGGGGNMSMPMPSPSAGASGLGQMQMGIPPPGSILVNPAMPSPSLGMGGAGGGMAPVLKFNGYGEFAGLLYHSPHSVVYEDDLYPTALHLFEARKFLDHRPDLAEQIRRCSRVEEVTAISAQLAEFTRRDWGNVALSTMDDVLYLKFRQHGELRALLLNTYPTDLVYVESGDPFWGDGAGAGMNQLGQSLMRVREQLRMEGSM</sequence>
<evidence type="ECO:0000313" key="4">
    <source>
        <dbReference type="Proteomes" id="UP000759537"/>
    </source>
</evidence>
<dbReference type="Proteomes" id="UP000759537">
    <property type="component" value="Unassembled WGS sequence"/>
</dbReference>
<keyword evidence="4" id="KW-1185">Reference proteome</keyword>
<reference evidence="3" key="2">
    <citation type="journal article" date="2020" name="Nat. Commun.">
        <title>Large-scale genome sequencing of mycorrhizal fungi provides insights into the early evolution of symbiotic traits.</title>
        <authorList>
            <person name="Miyauchi S."/>
            <person name="Kiss E."/>
            <person name="Kuo A."/>
            <person name="Drula E."/>
            <person name="Kohler A."/>
            <person name="Sanchez-Garcia M."/>
            <person name="Morin E."/>
            <person name="Andreopoulos B."/>
            <person name="Barry K.W."/>
            <person name="Bonito G."/>
            <person name="Buee M."/>
            <person name="Carver A."/>
            <person name="Chen C."/>
            <person name="Cichocki N."/>
            <person name="Clum A."/>
            <person name="Culley D."/>
            <person name="Crous P.W."/>
            <person name="Fauchery L."/>
            <person name="Girlanda M."/>
            <person name="Hayes R.D."/>
            <person name="Keri Z."/>
            <person name="LaButti K."/>
            <person name="Lipzen A."/>
            <person name="Lombard V."/>
            <person name="Magnuson J."/>
            <person name="Maillard F."/>
            <person name="Murat C."/>
            <person name="Nolan M."/>
            <person name="Ohm R.A."/>
            <person name="Pangilinan J."/>
            <person name="Pereira M.F."/>
            <person name="Perotto S."/>
            <person name="Peter M."/>
            <person name="Pfister S."/>
            <person name="Riley R."/>
            <person name="Sitrit Y."/>
            <person name="Stielow J.B."/>
            <person name="Szollosi G."/>
            <person name="Zifcakova L."/>
            <person name="Stursova M."/>
            <person name="Spatafora J.W."/>
            <person name="Tedersoo L."/>
            <person name="Vaario L.M."/>
            <person name="Yamada A."/>
            <person name="Yan M."/>
            <person name="Wang P."/>
            <person name="Xu J."/>
            <person name="Bruns T."/>
            <person name="Baldrian P."/>
            <person name="Vilgalys R."/>
            <person name="Dunand C."/>
            <person name="Henrissat B."/>
            <person name="Grigoriev I.V."/>
            <person name="Hibbett D."/>
            <person name="Nagy L.G."/>
            <person name="Martin F.M."/>
        </authorList>
    </citation>
    <scope>NUCLEOTIDE SEQUENCE</scope>
    <source>
        <strain evidence="3">Prilba</strain>
    </source>
</reference>
<proteinExistence type="predicted"/>
<dbReference type="CDD" id="cd15457">
    <property type="entry name" value="NADAR"/>
    <property type="match status" value="1"/>
</dbReference>
<dbReference type="Pfam" id="PF08719">
    <property type="entry name" value="NADAR"/>
    <property type="match status" value="1"/>
</dbReference>
<feature type="compositionally biased region" description="Pro residues" evidence="1">
    <location>
        <begin position="264"/>
        <end position="275"/>
    </location>
</feature>
<feature type="region of interest" description="Disordered" evidence="1">
    <location>
        <begin position="254"/>
        <end position="412"/>
    </location>
</feature>
<feature type="compositionally biased region" description="Polar residues" evidence="1">
    <location>
        <begin position="189"/>
        <end position="202"/>
    </location>
</feature>
<dbReference type="SUPFAM" id="SSF143990">
    <property type="entry name" value="YbiA-like"/>
    <property type="match status" value="1"/>
</dbReference>
<feature type="compositionally biased region" description="Pro residues" evidence="1">
    <location>
        <begin position="322"/>
        <end position="341"/>
    </location>
</feature>
<reference evidence="3" key="1">
    <citation type="submission" date="2019-10" db="EMBL/GenBank/DDBJ databases">
        <authorList>
            <consortium name="DOE Joint Genome Institute"/>
            <person name="Kuo A."/>
            <person name="Miyauchi S."/>
            <person name="Kiss E."/>
            <person name="Drula E."/>
            <person name="Kohler A."/>
            <person name="Sanchez-Garcia M."/>
            <person name="Andreopoulos B."/>
            <person name="Barry K.W."/>
            <person name="Bonito G."/>
            <person name="Buee M."/>
            <person name="Carver A."/>
            <person name="Chen C."/>
            <person name="Cichocki N."/>
            <person name="Clum A."/>
            <person name="Culley D."/>
            <person name="Crous P.W."/>
            <person name="Fauchery L."/>
            <person name="Girlanda M."/>
            <person name="Hayes R."/>
            <person name="Keri Z."/>
            <person name="LaButti K."/>
            <person name="Lipzen A."/>
            <person name="Lombard V."/>
            <person name="Magnuson J."/>
            <person name="Maillard F."/>
            <person name="Morin E."/>
            <person name="Murat C."/>
            <person name="Nolan M."/>
            <person name="Ohm R."/>
            <person name="Pangilinan J."/>
            <person name="Pereira M."/>
            <person name="Perotto S."/>
            <person name="Peter M."/>
            <person name="Riley R."/>
            <person name="Sitrit Y."/>
            <person name="Stielow B."/>
            <person name="Szollosi G."/>
            <person name="Zifcakova L."/>
            <person name="Stursova M."/>
            <person name="Spatafora J.W."/>
            <person name="Tedersoo L."/>
            <person name="Vaario L.-M."/>
            <person name="Yamada A."/>
            <person name="Yan M."/>
            <person name="Wang P."/>
            <person name="Xu J."/>
            <person name="Bruns T."/>
            <person name="Baldrian P."/>
            <person name="Vilgalys R."/>
            <person name="Henrissat B."/>
            <person name="Grigoriev I.V."/>
            <person name="Hibbett D."/>
            <person name="Nagy L.G."/>
            <person name="Martin F.M."/>
        </authorList>
    </citation>
    <scope>NUCLEOTIDE SEQUENCE</scope>
    <source>
        <strain evidence="3">Prilba</strain>
    </source>
</reference>
<feature type="compositionally biased region" description="Low complexity" evidence="1">
    <location>
        <begin position="388"/>
        <end position="405"/>
    </location>
</feature>
<accession>A0A9P5JU58</accession>
<dbReference type="OrthoDB" id="206452at2759"/>
<evidence type="ECO:0000259" key="2">
    <source>
        <dbReference type="Pfam" id="PF08719"/>
    </source>
</evidence>
<evidence type="ECO:0000313" key="3">
    <source>
        <dbReference type="EMBL" id="KAF8464191.1"/>
    </source>
</evidence>
<dbReference type="InterPro" id="IPR012816">
    <property type="entry name" value="NADAR"/>
</dbReference>
<feature type="region of interest" description="Disordered" evidence="1">
    <location>
        <begin position="93"/>
        <end position="177"/>
    </location>
</feature>
<dbReference type="InterPro" id="IPR037238">
    <property type="entry name" value="YbiA-like_sf"/>
</dbReference>
<dbReference type="EMBL" id="WHVB01000058">
    <property type="protein sequence ID" value="KAF8464191.1"/>
    <property type="molecule type" value="Genomic_DNA"/>
</dbReference>
<gene>
    <name evidence="3" type="ORF">DFH94DRAFT_699277</name>
</gene>
<protein>
    <recommendedName>
        <fullName evidence="2">NADAR domain-containing protein</fullName>
    </recommendedName>
</protein>
<name>A0A9P5JU58_9AGAM</name>
<organism evidence="3 4">
    <name type="scientific">Russula ochroleuca</name>
    <dbReference type="NCBI Taxonomy" id="152965"/>
    <lineage>
        <taxon>Eukaryota</taxon>
        <taxon>Fungi</taxon>
        <taxon>Dikarya</taxon>
        <taxon>Basidiomycota</taxon>
        <taxon>Agaricomycotina</taxon>
        <taxon>Agaricomycetes</taxon>
        <taxon>Russulales</taxon>
        <taxon>Russulaceae</taxon>
        <taxon>Russula</taxon>
    </lineage>
</organism>
<feature type="compositionally biased region" description="Basic residues" evidence="1">
    <location>
        <begin position="103"/>
        <end position="114"/>
    </location>
</feature>